<dbReference type="GO" id="GO:0005615">
    <property type="term" value="C:extracellular space"/>
    <property type="evidence" value="ECO:0007669"/>
    <property type="project" value="InterPro"/>
</dbReference>
<evidence type="ECO:0000256" key="2">
    <source>
        <dbReference type="ARBA" id="ARBA00022690"/>
    </source>
</evidence>
<feature type="signal peptide" evidence="7">
    <location>
        <begin position="1"/>
        <end position="20"/>
    </location>
</feature>
<dbReference type="PANTHER" id="PTHR11461:SF165">
    <property type="entry name" value="ALPHA-1-ANTITRYPSIN"/>
    <property type="match status" value="1"/>
</dbReference>
<dbReference type="GeneTree" id="ENSGT00940000164389"/>
<dbReference type="InterPro" id="IPR036186">
    <property type="entry name" value="Serpin_sf"/>
</dbReference>
<sequence>MKSTLSMCFLLAGVQTLVHGHHPHCRSNEYDHIYPTEPDSQVEEAYPCKSKAYFKLAPINADLAFRFYQLVVSEESDKNVFFSPISISISFAMLALGAKSATLNQILEGLAFNMEKTQEKEVHEGFCHLICALNRTDRENQLNMGNALFIEETLRPLQTFLEDVKNFYDSEVLYTDFRNSTAAEKLINDYIGKKTYGKITDLVQDLDPQTVMVLVNYVFFKGKESYWEKPFDIFNTEEEDFFVDEKTTVRVNMMYRRGIYKNHYDKELSCWLVQVPCSGNTAALFVLPDEGKMKEVEDALLQKTASKWENSLRNSKIHLYIPNFSISGTYDVKEIFRQMGVTDVFTDQADLSGITEESGLKVSKVVHKALLKVHENGTEAVGVTVTEITWRSGSVFTPKIKFNRPFLIMIVNKHTLSILFMGKIVNPCGK</sequence>
<keyword evidence="3 7" id="KW-0732">Signal</keyword>
<evidence type="ECO:0000256" key="6">
    <source>
        <dbReference type="RuleBase" id="RU000411"/>
    </source>
</evidence>
<dbReference type="FunFam" id="2.30.39.10:FF:000003">
    <property type="entry name" value="alpha-1-antitrypsin isoform X1"/>
    <property type="match status" value="1"/>
</dbReference>
<dbReference type="SUPFAM" id="SSF56574">
    <property type="entry name" value="Serpins"/>
    <property type="match status" value="1"/>
</dbReference>
<accession>A0A7M4EPK2</accession>
<dbReference type="PROSITE" id="PS00284">
    <property type="entry name" value="SERPIN"/>
    <property type="match status" value="1"/>
</dbReference>
<dbReference type="InterPro" id="IPR023796">
    <property type="entry name" value="Serpin_dom"/>
</dbReference>
<evidence type="ECO:0000313" key="9">
    <source>
        <dbReference type="Ensembl" id="ENSCPRP00005012956.1"/>
    </source>
</evidence>
<evidence type="ECO:0000256" key="1">
    <source>
        <dbReference type="ARBA" id="ARBA00009500"/>
    </source>
</evidence>
<dbReference type="AlphaFoldDB" id="A0A7M4EPK2"/>
<reference evidence="9" key="1">
    <citation type="submission" date="2025-08" db="UniProtKB">
        <authorList>
            <consortium name="Ensembl"/>
        </authorList>
    </citation>
    <scope>IDENTIFICATION</scope>
</reference>
<reference evidence="9" key="2">
    <citation type="submission" date="2025-09" db="UniProtKB">
        <authorList>
            <consortium name="Ensembl"/>
        </authorList>
    </citation>
    <scope>IDENTIFICATION</scope>
</reference>
<keyword evidence="5" id="KW-0325">Glycoprotein</keyword>
<keyword evidence="4" id="KW-0722">Serine protease inhibitor</keyword>
<evidence type="ECO:0000256" key="5">
    <source>
        <dbReference type="ARBA" id="ARBA00023180"/>
    </source>
</evidence>
<dbReference type="Ensembl" id="ENSCPRT00005015244.1">
    <property type="protein sequence ID" value="ENSCPRP00005012956.1"/>
    <property type="gene ID" value="ENSCPRG00005009155.1"/>
</dbReference>
<dbReference type="InterPro" id="IPR000215">
    <property type="entry name" value="Serpin_fam"/>
</dbReference>
<evidence type="ECO:0000259" key="8">
    <source>
        <dbReference type="SMART" id="SM00093"/>
    </source>
</evidence>
<dbReference type="InterPro" id="IPR023795">
    <property type="entry name" value="Serpin_CS"/>
</dbReference>
<proteinExistence type="inferred from homology"/>
<keyword evidence="10" id="KW-1185">Reference proteome</keyword>
<dbReference type="InterPro" id="IPR042178">
    <property type="entry name" value="Serpin_sf_1"/>
</dbReference>
<evidence type="ECO:0000256" key="7">
    <source>
        <dbReference type="SAM" id="SignalP"/>
    </source>
</evidence>
<name>A0A7M4EPK2_CROPO</name>
<keyword evidence="2" id="KW-0646">Protease inhibitor</keyword>
<dbReference type="Gene3D" id="2.30.39.10">
    <property type="entry name" value="Alpha-1-antitrypsin, domain 1"/>
    <property type="match status" value="1"/>
</dbReference>
<evidence type="ECO:0000313" key="10">
    <source>
        <dbReference type="Proteomes" id="UP000594220"/>
    </source>
</evidence>
<dbReference type="Proteomes" id="UP000594220">
    <property type="component" value="Unplaced"/>
</dbReference>
<dbReference type="SMART" id="SM00093">
    <property type="entry name" value="SERPIN"/>
    <property type="match status" value="1"/>
</dbReference>
<dbReference type="InterPro" id="IPR042185">
    <property type="entry name" value="Serpin_sf_2"/>
</dbReference>
<evidence type="ECO:0000256" key="3">
    <source>
        <dbReference type="ARBA" id="ARBA00022729"/>
    </source>
</evidence>
<evidence type="ECO:0000256" key="4">
    <source>
        <dbReference type="ARBA" id="ARBA00022900"/>
    </source>
</evidence>
<dbReference type="PANTHER" id="PTHR11461">
    <property type="entry name" value="SERINE PROTEASE INHIBITOR, SERPIN"/>
    <property type="match status" value="1"/>
</dbReference>
<dbReference type="OMA" id="GHSSQWE"/>
<feature type="domain" description="Serpin" evidence="8">
    <location>
        <begin position="65"/>
        <end position="427"/>
    </location>
</feature>
<protein>
    <submittedName>
        <fullName evidence="9">Alpha-1-antiproteinase-like</fullName>
    </submittedName>
</protein>
<gene>
    <name evidence="9" type="primary">LOC109321719</name>
</gene>
<dbReference type="GO" id="GO:0004867">
    <property type="term" value="F:serine-type endopeptidase inhibitor activity"/>
    <property type="evidence" value="ECO:0007669"/>
    <property type="project" value="UniProtKB-KW"/>
</dbReference>
<dbReference type="FunFam" id="2.10.310.10:FF:000001">
    <property type="entry name" value="Serpin family A member 1"/>
    <property type="match status" value="1"/>
</dbReference>
<feature type="chain" id="PRO_5029873086" evidence="7">
    <location>
        <begin position="21"/>
        <end position="430"/>
    </location>
</feature>
<comment type="similarity">
    <text evidence="1 6">Belongs to the serpin family.</text>
</comment>
<dbReference type="Gene3D" id="3.30.497.10">
    <property type="entry name" value="Antithrombin, subunit I, domain 2"/>
    <property type="match status" value="1"/>
</dbReference>
<dbReference type="Pfam" id="PF00079">
    <property type="entry name" value="Serpin"/>
    <property type="match status" value="1"/>
</dbReference>
<organism evidence="9 10">
    <name type="scientific">Crocodylus porosus</name>
    <name type="common">Saltwater crocodile</name>
    <name type="synonym">Estuarine crocodile</name>
    <dbReference type="NCBI Taxonomy" id="8502"/>
    <lineage>
        <taxon>Eukaryota</taxon>
        <taxon>Metazoa</taxon>
        <taxon>Chordata</taxon>
        <taxon>Craniata</taxon>
        <taxon>Vertebrata</taxon>
        <taxon>Euteleostomi</taxon>
        <taxon>Archelosauria</taxon>
        <taxon>Archosauria</taxon>
        <taxon>Crocodylia</taxon>
        <taxon>Longirostres</taxon>
        <taxon>Crocodylidae</taxon>
        <taxon>Crocodylus</taxon>
    </lineage>
</organism>
<dbReference type="FunFam" id="3.30.497.10:FF:000001">
    <property type="entry name" value="Serine protease inhibitor"/>
    <property type="match status" value="1"/>
</dbReference>